<dbReference type="Pfam" id="PF16932">
    <property type="entry name" value="T4SS_TraI"/>
    <property type="match status" value="1"/>
</dbReference>
<reference evidence="2 3" key="2">
    <citation type="submission" date="2019-02" db="EMBL/GenBank/DDBJ databases">
        <title>'Lichenibacterium ramalinii' gen. nov. sp. nov., 'Lichenibacterium minor' gen. nov. sp. nov.</title>
        <authorList>
            <person name="Pankratov T."/>
        </authorList>
    </citation>
    <scope>NUCLEOTIDE SEQUENCE [LARGE SCALE GENOMIC DNA]</scope>
    <source>
        <strain evidence="2 3">RmlP001</strain>
    </source>
</reference>
<dbReference type="OrthoDB" id="7992122at2"/>
<gene>
    <name evidence="2" type="ORF">D3272_24060</name>
</gene>
<dbReference type="Proteomes" id="UP000289411">
    <property type="component" value="Unassembled WGS sequence"/>
</dbReference>
<sequence>MSAPPPRLQAATALLGAVLLGAVLLVAPCRAQTVSATAQPTYGTNINFGLPVYGGYAGYGGYGLSSYGGYPPSPYGNNNQAVQTIASPPPGSQPAQPGQSQLPSMTGGGSQAGGGGGGGGGSNNGAVPQAGGSAPPDASYELMRDPRSPVYHRYEGVKPETSELRPQVLAQHARGEGIRQGFLDENARLVAALDGEATRLDARYDFRRMMIGANLVPPVIGELKDVKQLGSSRLLYLTLGAYQIVVQARLVLSPPDWRDYLDLAPSDHRAIQPALKPDGGDEQKIYDASYAEGVAVGVGEARASFEEDLDRLERDYVGMQLYHHLAAQGALSVPTLARSRQAVRVAADGRRAFVGEQIVTLEVSPRFRAALPKAYR</sequence>
<evidence type="ECO:0008006" key="4">
    <source>
        <dbReference type="Google" id="ProtNLM"/>
    </source>
</evidence>
<keyword evidence="3" id="KW-1185">Reference proteome</keyword>
<dbReference type="RefSeq" id="WP_129221790.1">
    <property type="nucleotide sequence ID" value="NZ_QYBC01000027.1"/>
</dbReference>
<evidence type="ECO:0000313" key="2">
    <source>
        <dbReference type="EMBL" id="RYB01868.1"/>
    </source>
</evidence>
<dbReference type="EMBL" id="QYBC01000027">
    <property type="protein sequence ID" value="RYB01868.1"/>
    <property type="molecule type" value="Genomic_DNA"/>
</dbReference>
<proteinExistence type="predicted"/>
<organism evidence="2 3">
    <name type="scientific">Lichenibacterium ramalinae</name>
    <dbReference type="NCBI Taxonomy" id="2316527"/>
    <lineage>
        <taxon>Bacteria</taxon>
        <taxon>Pseudomonadati</taxon>
        <taxon>Pseudomonadota</taxon>
        <taxon>Alphaproteobacteria</taxon>
        <taxon>Hyphomicrobiales</taxon>
        <taxon>Lichenihabitantaceae</taxon>
        <taxon>Lichenibacterium</taxon>
    </lineage>
</organism>
<reference evidence="2 3" key="1">
    <citation type="submission" date="2018-09" db="EMBL/GenBank/DDBJ databases">
        <authorList>
            <person name="Grouzdev D.S."/>
            <person name="Krutkina M.S."/>
        </authorList>
    </citation>
    <scope>NUCLEOTIDE SEQUENCE [LARGE SCALE GENOMIC DNA]</scope>
    <source>
        <strain evidence="2 3">RmlP001</strain>
    </source>
</reference>
<feature type="region of interest" description="Disordered" evidence="1">
    <location>
        <begin position="78"/>
        <end position="143"/>
    </location>
</feature>
<feature type="compositionally biased region" description="Gly residues" evidence="1">
    <location>
        <begin position="106"/>
        <end position="123"/>
    </location>
</feature>
<feature type="compositionally biased region" description="Low complexity" evidence="1">
    <location>
        <begin position="93"/>
        <end position="104"/>
    </location>
</feature>
<comment type="caution">
    <text evidence="2">The sequence shown here is derived from an EMBL/GenBank/DDBJ whole genome shotgun (WGS) entry which is preliminary data.</text>
</comment>
<accession>A0A4Q2RAH2</accession>
<protein>
    <recommendedName>
        <fullName evidence="4">Type IV secretion system protein DotC</fullName>
    </recommendedName>
</protein>
<dbReference type="InterPro" id="IPR031618">
    <property type="entry name" value="T4SS_TraI"/>
</dbReference>
<evidence type="ECO:0000313" key="3">
    <source>
        <dbReference type="Proteomes" id="UP000289411"/>
    </source>
</evidence>
<name>A0A4Q2RAH2_9HYPH</name>
<dbReference type="AlphaFoldDB" id="A0A4Q2RAH2"/>
<evidence type="ECO:0000256" key="1">
    <source>
        <dbReference type="SAM" id="MobiDB-lite"/>
    </source>
</evidence>